<evidence type="ECO:0000256" key="11">
    <source>
        <dbReference type="SAM" id="Phobius"/>
    </source>
</evidence>
<evidence type="ECO:0000256" key="10">
    <source>
        <dbReference type="ARBA" id="ARBA00023201"/>
    </source>
</evidence>
<name>A0A7R9AHG2_9CRUS</name>
<dbReference type="InterPro" id="IPR038377">
    <property type="entry name" value="Na/Glc_symporter_sf"/>
</dbReference>
<dbReference type="InterPro" id="IPR051163">
    <property type="entry name" value="Sodium:Solute_Symporter_SSF"/>
</dbReference>
<evidence type="ECO:0000256" key="9">
    <source>
        <dbReference type="ARBA" id="ARBA00023136"/>
    </source>
</evidence>
<evidence type="ECO:0000256" key="5">
    <source>
        <dbReference type="ARBA" id="ARBA00022692"/>
    </source>
</evidence>
<dbReference type="EMBL" id="LR906843">
    <property type="protein sequence ID" value="CAD7253985.1"/>
    <property type="molecule type" value="Genomic_DNA"/>
</dbReference>
<dbReference type="PROSITE" id="PS50283">
    <property type="entry name" value="NA_SOLUT_SYMP_3"/>
    <property type="match status" value="1"/>
</dbReference>
<dbReference type="PANTHER" id="PTHR42985:SF39">
    <property type="entry name" value="GH10366P"/>
    <property type="match status" value="1"/>
</dbReference>
<organism evidence="12">
    <name type="scientific">Darwinula stevensoni</name>
    <dbReference type="NCBI Taxonomy" id="69355"/>
    <lineage>
        <taxon>Eukaryota</taxon>
        <taxon>Metazoa</taxon>
        <taxon>Ecdysozoa</taxon>
        <taxon>Arthropoda</taxon>
        <taxon>Crustacea</taxon>
        <taxon>Oligostraca</taxon>
        <taxon>Ostracoda</taxon>
        <taxon>Podocopa</taxon>
        <taxon>Podocopida</taxon>
        <taxon>Darwinulocopina</taxon>
        <taxon>Darwinuloidea</taxon>
        <taxon>Darwinulidae</taxon>
        <taxon>Darwinula</taxon>
    </lineage>
</organism>
<dbReference type="InterPro" id="IPR001734">
    <property type="entry name" value="Na/solute_symporter"/>
</dbReference>
<keyword evidence="7" id="KW-0915">Sodium</keyword>
<reference evidence="12" key="1">
    <citation type="submission" date="2020-11" db="EMBL/GenBank/DDBJ databases">
        <authorList>
            <person name="Tran Van P."/>
        </authorList>
    </citation>
    <scope>NUCLEOTIDE SEQUENCE</scope>
</reference>
<evidence type="ECO:0000256" key="7">
    <source>
        <dbReference type="ARBA" id="ARBA00023053"/>
    </source>
</evidence>
<dbReference type="GO" id="GO:0015293">
    <property type="term" value="F:symporter activity"/>
    <property type="evidence" value="ECO:0007669"/>
    <property type="project" value="TreeGrafter"/>
</dbReference>
<protein>
    <recommendedName>
        <fullName evidence="14">Sodium-dependent multivitamin transporter</fullName>
    </recommendedName>
</protein>
<feature type="transmembrane region" description="Helical" evidence="11">
    <location>
        <begin position="160"/>
        <end position="183"/>
    </location>
</feature>
<evidence type="ECO:0000256" key="3">
    <source>
        <dbReference type="ARBA" id="ARBA00022448"/>
    </source>
</evidence>
<feature type="transmembrane region" description="Helical" evidence="11">
    <location>
        <begin position="34"/>
        <end position="53"/>
    </location>
</feature>
<evidence type="ECO:0000256" key="2">
    <source>
        <dbReference type="ARBA" id="ARBA00006434"/>
    </source>
</evidence>
<keyword evidence="3" id="KW-0813">Transport</keyword>
<evidence type="ECO:0008006" key="14">
    <source>
        <dbReference type="Google" id="ProtNLM"/>
    </source>
</evidence>
<keyword evidence="13" id="KW-1185">Reference proteome</keyword>
<dbReference type="Gene3D" id="1.20.1730.10">
    <property type="entry name" value="Sodium/glucose cotransporter"/>
    <property type="match status" value="1"/>
</dbReference>
<keyword evidence="10" id="KW-0739">Sodium transport</keyword>
<keyword evidence="6 11" id="KW-1133">Transmembrane helix</keyword>
<dbReference type="Proteomes" id="UP000677054">
    <property type="component" value="Unassembled WGS sequence"/>
</dbReference>
<evidence type="ECO:0000256" key="8">
    <source>
        <dbReference type="ARBA" id="ARBA00023065"/>
    </source>
</evidence>
<sequence>TVSSGLNSLAAITLEDFLRPFCFKGISDQQAATVCKILALAYGIISFCLVFLVEKCGTGVLPAALSIFGIIGGPLLGIFTLGMFFPWANNKASLGSLVGGIAGFIFSFWIGVGSNLASTQERLSFSEKPMSVSACSPNATDAPSTLSPDQLPMWLYRLSYLWYSMVGCWSVIAIGLVVSWATGMQNTRTLNPKLVSPIFRYLREKLPGALVFRLGLDIGDDYVSRASSGIFSGWPNRYRSEDPFAAGTAGLKANPSRASMLTSLNGEATFSRDSSVYQVFDDVLKRQQHIGLRVFRGSDV</sequence>
<evidence type="ECO:0000256" key="1">
    <source>
        <dbReference type="ARBA" id="ARBA00004651"/>
    </source>
</evidence>
<comment type="subcellular location">
    <subcellularLocation>
        <location evidence="1">Cell membrane</location>
        <topology evidence="1">Multi-pass membrane protein</topology>
    </subcellularLocation>
</comment>
<dbReference type="AlphaFoldDB" id="A0A7R9AHG2"/>
<evidence type="ECO:0000256" key="6">
    <source>
        <dbReference type="ARBA" id="ARBA00022989"/>
    </source>
</evidence>
<feature type="non-terminal residue" evidence="12">
    <location>
        <position position="1"/>
    </location>
</feature>
<feature type="transmembrane region" description="Helical" evidence="11">
    <location>
        <begin position="59"/>
        <end position="85"/>
    </location>
</feature>
<feature type="transmembrane region" description="Helical" evidence="11">
    <location>
        <begin position="92"/>
        <end position="112"/>
    </location>
</feature>
<dbReference type="PANTHER" id="PTHR42985">
    <property type="entry name" value="SODIUM-COUPLED MONOCARBOXYLATE TRANSPORTER"/>
    <property type="match status" value="1"/>
</dbReference>
<keyword evidence="4" id="KW-1003">Cell membrane</keyword>
<accession>A0A7R9AHG2</accession>
<proteinExistence type="inferred from homology"/>
<dbReference type="GO" id="GO:0005886">
    <property type="term" value="C:plasma membrane"/>
    <property type="evidence" value="ECO:0007669"/>
    <property type="project" value="UniProtKB-SubCell"/>
</dbReference>
<evidence type="ECO:0000313" key="13">
    <source>
        <dbReference type="Proteomes" id="UP000677054"/>
    </source>
</evidence>
<keyword evidence="5 11" id="KW-0812">Transmembrane</keyword>
<comment type="similarity">
    <text evidence="2">Belongs to the sodium:solute symporter (SSF) (TC 2.A.21) family.</text>
</comment>
<dbReference type="GO" id="GO:0006814">
    <property type="term" value="P:sodium ion transport"/>
    <property type="evidence" value="ECO:0007669"/>
    <property type="project" value="UniProtKB-KW"/>
</dbReference>
<gene>
    <name evidence="12" type="ORF">DSTB1V02_LOCUS13731</name>
</gene>
<dbReference type="OrthoDB" id="6132759at2759"/>
<evidence type="ECO:0000313" key="12">
    <source>
        <dbReference type="EMBL" id="CAD7253985.1"/>
    </source>
</evidence>
<keyword evidence="8" id="KW-0406">Ion transport</keyword>
<keyword evidence="9 11" id="KW-0472">Membrane</keyword>
<dbReference type="EMBL" id="CAJPEV010007326">
    <property type="protein sequence ID" value="CAG0904702.1"/>
    <property type="molecule type" value="Genomic_DNA"/>
</dbReference>
<evidence type="ECO:0000256" key="4">
    <source>
        <dbReference type="ARBA" id="ARBA00022475"/>
    </source>
</evidence>